<keyword evidence="1" id="KW-1133">Transmembrane helix</keyword>
<dbReference type="RefSeq" id="WP_146881999.1">
    <property type="nucleotide sequence ID" value="NZ_BJXB01000002.1"/>
</dbReference>
<feature type="transmembrane region" description="Helical" evidence="1">
    <location>
        <begin position="354"/>
        <end position="375"/>
    </location>
</feature>
<keyword evidence="3" id="KW-1185">Reference proteome</keyword>
<protein>
    <submittedName>
        <fullName evidence="2">Uncharacterized protein</fullName>
    </submittedName>
</protein>
<name>A0A511MWB9_DEIC1</name>
<reference evidence="2 3" key="1">
    <citation type="submission" date="2019-07" db="EMBL/GenBank/DDBJ databases">
        <title>Whole genome shotgun sequence of Deinococcus cellulosilyticus NBRC 106333.</title>
        <authorList>
            <person name="Hosoyama A."/>
            <person name="Uohara A."/>
            <person name="Ohji S."/>
            <person name="Ichikawa N."/>
        </authorList>
    </citation>
    <scope>NUCLEOTIDE SEQUENCE [LARGE SCALE GENOMIC DNA]</scope>
    <source>
        <strain evidence="2 3">NBRC 106333</strain>
    </source>
</reference>
<proteinExistence type="predicted"/>
<dbReference type="SUPFAM" id="SSF48452">
    <property type="entry name" value="TPR-like"/>
    <property type="match status" value="1"/>
</dbReference>
<accession>A0A511MWB9</accession>
<dbReference type="InterPro" id="IPR011990">
    <property type="entry name" value="TPR-like_helical_dom_sf"/>
</dbReference>
<comment type="caution">
    <text evidence="2">The sequence shown here is derived from an EMBL/GenBank/DDBJ whole genome shotgun (WGS) entry which is preliminary data.</text>
</comment>
<keyword evidence="1" id="KW-0472">Membrane</keyword>
<dbReference type="Proteomes" id="UP000321306">
    <property type="component" value="Unassembled WGS sequence"/>
</dbReference>
<evidence type="ECO:0000256" key="1">
    <source>
        <dbReference type="SAM" id="Phobius"/>
    </source>
</evidence>
<feature type="transmembrane region" description="Helical" evidence="1">
    <location>
        <begin position="323"/>
        <end position="342"/>
    </location>
</feature>
<keyword evidence="1" id="KW-0812">Transmembrane</keyword>
<dbReference type="EMBL" id="BJXB01000002">
    <property type="protein sequence ID" value="GEM44850.1"/>
    <property type="molecule type" value="Genomic_DNA"/>
</dbReference>
<gene>
    <name evidence="2" type="ORF">DC3_04850</name>
</gene>
<dbReference type="AlphaFoldDB" id="A0A511MWB9"/>
<evidence type="ECO:0000313" key="3">
    <source>
        <dbReference type="Proteomes" id="UP000321306"/>
    </source>
</evidence>
<evidence type="ECO:0000313" key="2">
    <source>
        <dbReference type="EMBL" id="GEM44850.1"/>
    </source>
</evidence>
<feature type="transmembrane region" description="Helical" evidence="1">
    <location>
        <begin position="395"/>
        <end position="416"/>
    </location>
</feature>
<dbReference type="Gene3D" id="1.25.40.10">
    <property type="entry name" value="Tetratricopeptide repeat domain"/>
    <property type="match status" value="2"/>
</dbReference>
<dbReference type="OrthoDB" id="220004at2"/>
<sequence length="419" mass="47715">MDSTSHFQRGKQLIELGRLDAARTEFFTVLAGDPRHTTAHCYLAYIFYLQQEFDSAMKHLQVVFAEDPHNAWAYRIASSVMRRRNRLKEAENFARTALSYEPDGVYEHINMSIVHLVYTDDRTATLFRKQALERLTRAREHAEKALSLDPEEPDAYHQAALVHLRLSGWEPKRSAEHLSLSQAFLDAGLRIQADHTNLLVLKSQVHEMQNQSRESTQVALGALRNDPTNSRAQHQVQALIESMVQRQGWVGMLLAGVLTGYATREIYGDWIEALPLCTLSLGMGYSARILLAQHEIHLGIKNNRLPAALRIAFDQWKKSHRNIFPLFLGLYVILWLVVDFSADHSFLHNLQRVLYQLSRIVLAGGLMIVLLMRYMNALRNNVLGGQNGFVGCLQAIWLLRSVVFYGFVGLFLISLLPEA</sequence>
<organism evidence="2 3">
    <name type="scientific">Deinococcus cellulosilyticus (strain DSM 18568 / NBRC 106333 / KACC 11606 / 5516J-15)</name>
    <dbReference type="NCBI Taxonomy" id="1223518"/>
    <lineage>
        <taxon>Bacteria</taxon>
        <taxon>Thermotogati</taxon>
        <taxon>Deinococcota</taxon>
        <taxon>Deinococci</taxon>
        <taxon>Deinococcales</taxon>
        <taxon>Deinococcaceae</taxon>
        <taxon>Deinococcus</taxon>
    </lineage>
</organism>